<comment type="caution">
    <text evidence="2">The sequence shown here is derived from an EMBL/GenBank/DDBJ whole genome shotgun (WGS) entry which is preliminary data.</text>
</comment>
<sequence length="178" mass="19028">MTTIRRVGLALAALTLGAAAAAAQDAPDAQGLAGLLPPSPKPAAALQLPAAPRPDALLRVPMVADSEMRFFIDAASVRRIDARQLRYTLVARSRQGADNVAYETFDCGRAAWKVEALWQGGRWVEQPGSEWLAVDHGLAGVHGTLYMDYLCADDEVDGDAAAVVARLRRGIRPTRTIP</sequence>
<dbReference type="EMBL" id="MLJW01001138">
    <property type="protein sequence ID" value="OIQ79920.1"/>
    <property type="molecule type" value="Genomic_DNA"/>
</dbReference>
<feature type="domain" description="CNP1-like uncharacterised" evidence="1">
    <location>
        <begin position="45"/>
        <end position="168"/>
    </location>
</feature>
<evidence type="ECO:0000313" key="2">
    <source>
        <dbReference type="EMBL" id="OIQ79920.1"/>
    </source>
</evidence>
<gene>
    <name evidence="2" type="ORF">GALL_383370</name>
</gene>
<name>A0A1J5Q960_9ZZZZ</name>
<proteinExistence type="predicted"/>
<dbReference type="InterPro" id="IPR014861">
    <property type="entry name" value="CNP1-like_dom"/>
</dbReference>
<dbReference type="Pfam" id="PF08750">
    <property type="entry name" value="CNP1"/>
    <property type="match status" value="1"/>
</dbReference>
<accession>A0A1J5Q960</accession>
<evidence type="ECO:0000259" key="1">
    <source>
        <dbReference type="Pfam" id="PF08750"/>
    </source>
</evidence>
<protein>
    <submittedName>
        <fullName evidence="2">CNP1-like family protein</fullName>
    </submittedName>
</protein>
<dbReference type="AlphaFoldDB" id="A0A1J5Q960"/>
<reference evidence="2" key="1">
    <citation type="submission" date="2016-10" db="EMBL/GenBank/DDBJ databases">
        <title>Sequence of Gallionella enrichment culture.</title>
        <authorList>
            <person name="Poehlein A."/>
            <person name="Muehling M."/>
            <person name="Daniel R."/>
        </authorList>
    </citation>
    <scope>NUCLEOTIDE SEQUENCE</scope>
</reference>
<organism evidence="2">
    <name type="scientific">mine drainage metagenome</name>
    <dbReference type="NCBI Taxonomy" id="410659"/>
    <lineage>
        <taxon>unclassified sequences</taxon>
        <taxon>metagenomes</taxon>
        <taxon>ecological metagenomes</taxon>
    </lineage>
</organism>